<proteinExistence type="predicted"/>
<reference evidence="3" key="1">
    <citation type="journal article" date="2010" name="Nature">
        <title>The Amphimedon queenslandica genome and the evolution of animal complexity.</title>
        <authorList>
            <person name="Srivastava M."/>
            <person name="Simakov O."/>
            <person name="Chapman J."/>
            <person name="Fahey B."/>
            <person name="Gauthier M.E."/>
            <person name="Mitros T."/>
            <person name="Richards G.S."/>
            <person name="Conaco C."/>
            <person name="Dacre M."/>
            <person name="Hellsten U."/>
            <person name="Larroux C."/>
            <person name="Putnam N.H."/>
            <person name="Stanke M."/>
            <person name="Adamska M."/>
            <person name="Darling A."/>
            <person name="Degnan S.M."/>
            <person name="Oakley T.H."/>
            <person name="Plachetzki D.C."/>
            <person name="Zhai Y."/>
            <person name="Adamski M."/>
            <person name="Calcino A."/>
            <person name="Cummins S.F."/>
            <person name="Goodstein D.M."/>
            <person name="Harris C."/>
            <person name="Jackson D.J."/>
            <person name="Leys S.P."/>
            <person name="Shu S."/>
            <person name="Woodcroft B.J."/>
            <person name="Vervoort M."/>
            <person name="Kosik K.S."/>
            <person name="Manning G."/>
            <person name="Degnan B.M."/>
            <person name="Rokhsar D.S."/>
        </authorList>
    </citation>
    <scope>NUCLEOTIDE SEQUENCE [LARGE SCALE GENOMIC DNA]</scope>
</reference>
<dbReference type="SUPFAM" id="SSF52266">
    <property type="entry name" value="SGNH hydrolase"/>
    <property type="match status" value="1"/>
</dbReference>
<dbReference type="PROSITE" id="PS01098">
    <property type="entry name" value="LIPASE_GDSL_SER"/>
    <property type="match status" value="1"/>
</dbReference>
<evidence type="ECO:0000313" key="3">
    <source>
        <dbReference type="Proteomes" id="UP000007879"/>
    </source>
</evidence>
<keyword evidence="1" id="KW-0732">Signal</keyword>
<dbReference type="InterPro" id="IPR001087">
    <property type="entry name" value="GDSL"/>
</dbReference>
<reference evidence="2" key="2">
    <citation type="submission" date="2024-06" db="UniProtKB">
        <authorList>
            <consortium name="EnsemblMetazoa"/>
        </authorList>
    </citation>
    <scope>IDENTIFICATION</scope>
</reference>
<organism evidence="2 3">
    <name type="scientific">Amphimedon queenslandica</name>
    <name type="common">Sponge</name>
    <dbReference type="NCBI Taxonomy" id="400682"/>
    <lineage>
        <taxon>Eukaryota</taxon>
        <taxon>Metazoa</taxon>
        <taxon>Porifera</taxon>
        <taxon>Demospongiae</taxon>
        <taxon>Heteroscleromorpha</taxon>
        <taxon>Haplosclerida</taxon>
        <taxon>Niphatidae</taxon>
        <taxon>Amphimedon</taxon>
    </lineage>
</organism>
<keyword evidence="3" id="KW-1185">Reference proteome</keyword>
<dbReference type="AlphaFoldDB" id="A0AAN0JQ19"/>
<feature type="chain" id="PRO_5042958584" evidence="1">
    <location>
        <begin position="18"/>
        <end position="360"/>
    </location>
</feature>
<dbReference type="PANTHER" id="PTHR21325:SF31">
    <property type="entry name" value="GH22081P-RELATED"/>
    <property type="match status" value="1"/>
</dbReference>
<dbReference type="KEGG" id="aqu:105316588"/>
<dbReference type="GeneID" id="105316588"/>
<dbReference type="PANTHER" id="PTHR21325">
    <property type="entry name" value="PHOSPHOLIPASE B, PLB1"/>
    <property type="match status" value="1"/>
</dbReference>
<dbReference type="InterPro" id="IPR008265">
    <property type="entry name" value="Lipase_GDSL_AS"/>
</dbReference>
<dbReference type="InterPro" id="IPR038885">
    <property type="entry name" value="PLB1"/>
</dbReference>
<name>A0AAN0JQ19_AMPQE</name>
<evidence type="ECO:0000313" key="2">
    <source>
        <dbReference type="EnsemblMetazoa" id="XP_019859140.1"/>
    </source>
</evidence>
<dbReference type="InterPro" id="IPR036514">
    <property type="entry name" value="SGNH_hydro_sf"/>
</dbReference>
<feature type="signal peptide" evidence="1">
    <location>
        <begin position="1"/>
        <end position="17"/>
    </location>
</feature>
<dbReference type="Gene3D" id="3.40.50.1110">
    <property type="entry name" value="SGNH hydrolase"/>
    <property type="match status" value="1"/>
</dbReference>
<evidence type="ECO:0000256" key="1">
    <source>
        <dbReference type="SAM" id="SignalP"/>
    </source>
</evidence>
<dbReference type="GO" id="GO:0004620">
    <property type="term" value="F:phospholipase activity"/>
    <property type="evidence" value="ECO:0007669"/>
    <property type="project" value="InterPro"/>
</dbReference>
<accession>A0AAN0JQ19</accession>
<dbReference type="EnsemblMetazoa" id="XM_020003581.1">
    <property type="protein sequence ID" value="XP_019859140.1"/>
    <property type="gene ID" value="LOC105316588"/>
</dbReference>
<sequence length="360" mass="40634">MMKKLLFSFLLFLYSSGVPVFCSDFNCTSLPPLSRQAGTVHELRPQDIKVVMAFGDSITAGFSMKGIHGLDTIYEYRGLSWSIGGDPNATTIPGFLKTYTPDLIGASLKSHILEFCYGDACIPDQHRPSEDVFNAAQTGAMLSNVNKEEYKYLYEQVSKNSKIDMKNDWKLLTILAGFNDLCLGCSGKVPILTPDDFESLEKVRANIPRVFVNVVEIFNLSLVYEKTKDSDYCLTFHRLFAIECFCLFDPDDGAKWRQIVDDHVVQYNERIRKVADDYKQKNYTEFAVIAQPGLRDGTAANVPFDFFSTFDCFHPSVKGHEAFAKVVWNNMLTPAAKKSTTFDHEAPYICPTSDTLLYTY</sequence>
<dbReference type="GO" id="GO:0006644">
    <property type="term" value="P:phospholipid metabolic process"/>
    <property type="evidence" value="ECO:0007669"/>
    <property type="project" value="TreeGrafter"/>
</dbReference>
<dbReference type="Proteomes" id="UP000007879">
    <property type="component" value="Unassembled WGS sequence"/>
</dbReference>
<dbReference type="RefSeq" id="XP_019859140.1">
    <property type="nucleotide sequence ID" value="XM_020003581.1"/>
</dbReference>
<dbReference type="Pfam" id="PF00657">
    <property type="entry name" value="Lipase_GDSL"/>
    <property type="match status" value="1"/>
</dbReference>
<protein>
    <submittedName>
        <fullName evidence="2">Uncharacterized protein</fullName>
    </submittedName>
</protein>